<reference evidence="1 2" key="1">
    <citation type="journal article" date="2018" name="New Phytol.">
        <title>Phylogenomics of Endogonaceae and evolution of mycorrhizas within Mucoromycota.</title>
        <authorList>
            <person name="Chang Y."/>
            <person name="Desiro A."/>
            <person name="Na H."/>
            <person name="Sandor L."/>
            <person name="Lipzen A."/>
            <person name="Clum A."/>
            <person name="Barry K."/>
            <person name="Grigoriev I.V."/>
            <person name="Martin F.M."/>
            <person name="Stajich J.E."/>
            <person name="Smith M.E."/>
            <person name="Bonito G."/>
            <person name="Spatafora J.W."/>
        </authorList>
    </citation>
    <scope>NUCLEOTIDE SEQUENCE [LARGE SCALE GENOMIC DNA]</scope>
    <source>
        <strain evidence="1 2">GMNB39</strain>
    </source>
</reference>
<proteinExistence type="predicted"/>
<accession>A0A433DD20</accession>
<evidence type="ECO:0000313" key="1">
    <source>
        <dbReference type="EMBL" id="RUP48705.1"/>
    </source>
</evidence>
<keyword evidence="2" id="KW-1185">Reference proteome</keyword>
<comment type="caution">
    <text evidence="1">The sequence shown here is derived from an EMBL/GenBank/DDBJ whole genome shotgun (WGS) entry which is preliminary data.</text>
</comment>
<dbReference type="Proteomes" id="UP000268093">
    <property type="component" value="Unassembled WGS sequence"/>
</dbReference>
<evidence type="ECO:0000313" key="2">
    <source>
        <dbReference type="Proteomes" id="UP000268093"/>
    </source>
</evidence>
<sequence>MVKLAELKNNGPAAFYFVAEETNKSPVLMFLYIPIPEQFGLQGPESFLYTSKSGCLDVDGIDDVADYSSTIVTWAVAKFSIHLIRRPALSILWVARI</sequence>
<dbReference type="OrthoDB" id="6108017at2759"/>
<dbReference type="AlphaFoldDB" id="A0A433DD20"/>
<dbReference type="Gene3D" id="1.10.10.820">
    <property type="match status" value="1"/>
</dbReference>
<dbReference type="EMBL" id="RBNI01003054">
    <property type="protein sequence ID" value="RUP48705.1"/>
    <property type="molecule type" value="Genomic_DNA"/>
</dbReference>
<protein>
    <submittedName>
        <fullName evidence="1">Uncharacterized protein</fullName>
    </submittedName>
</protein>
<organism evidence="1 2">
    <name type="scientific">Jimgerdemannia flammicorona</name>
    <dbReference type="NCBI Taxonomy" id="994334"/>
    <lineage>
        <taxon>Eukaryota</taxon>
        <taxon>Fungi</taxon>
        <taxon>Fungi incertae sedis</taxon>
        <taxon>Mucoromycota</taxon>
        <taxon>Mucoromycotina</taxon>
        <taxon>Endogonomycetes</taxon>
        <taxon>Endogonales</taxon>
        <taxon>Endogonaceae</taxon>
        <taxon>Jimgerdemannia</taxon>
    </lineage>
</organism>
<name>A0A433DD20_9FUNG</name>
<gene>
    <name evidence="1" type="ORF">BC936DRAFT_144146</name>
</gene>